<evidence type="ECO:0008006" key="4">
    <source>
        <dbReference type="Google" id="ProtNLM"/>
    </source>
</evidence>
<comment type="caution">
    <text evidence="2">The sequence shown here is derived from an EMBL/GenBank/DDBJ whole genome shotgun (WGS) entry which is preliminary data.</text>
</comment>
<dbReference type="STRING" id="5643.A0A060SUB6"/>
<accession>A0A060SUB6</accession>
<sequence length="502" mass="53904">MSAQPLPPLHHCGTDFESDSEYIGTPVDPPSVGQPRVAGYEPLGDYYHPNLTYDTAERVAGHPVPQYRYSDPGPAGPQQAVYLERGCYEANPLDRCTSSRDNAISGHQWGGPGDAVGIAEGAQLGSGSPDGLVLSSDDSALEHRGQAGGPYASYNVQYPEPKLGAGHPVYRGDDQIATPSSVSRHKQPQLFCDTNVSYPLAESQPMLAASAIPIFPTAAPYTHVYHDETYVDSPIDDSGHCDVLASLGCTHELSGGYNGNPAQAGSQHLDTHLPSSHAPTQPQVQGFYRPHSTHYMYPVLDSPVDAGGYPSDLRIMHSGMYLPQSVIHAPSPQQVHDIHHLYDSSYPPGVSPGRLPSHQVLSIPTGPLQPIPRPSSMIEDSPKKPLTLACFFCRKRKIACQSPPANALDRTCKYVTCAAFVHPDANHTSLKPMCQTQAKVCVPRNVTAWGASAGVRHSRRPPPARVPSRFPVTLDAVSLTFPSWTGSEPPGFLAPLLTLSCI</sequence>
<dbReference type="Proteomes" id="UP000029665">
    <property type="component" value="Unassembled WGS sequence"/>
</dbReference>
<reference evidence="2" key="1">
    <citation type="submission" date="2014-01" db="EMBL/GenBank/DDBJ databases">
        <title>The genome of the white-rot fungus Pycnoporus cinnabarinus: a basidiomycete model with a versatile arsenal for lignocellulosic biomass breakdown.</title>
        <authorList>
            <person name="Levasseur A."/>
            <person name="Lomascolo A."/>
            <person name="Ruiz-Duenas F.J."/>
            <person name="Uzan E."/>
            <person name="Piumi F."/>
            <person name="Kues U."/>
            <person name="Ram A.F.J."/>
            <person name="Murat C."/>
            <person name="Haon M."/>
            <person name="Benoit I."/>
            <person name="Arfi Y."/>
            <person name="Chevret D."/>
            <person name="Drula E."/>
            <person name="Kwon M.J."/>
            <person name="Gouret P."/>
            <person name="Lesage-Meessen L."/>
            <person name="Lombard V."/>
            <person name="Mariette J."/>
            <person name="Noirot C."/>
            <person name="Park J."/>
            <person name="Patyshakuliyeva A."/>
            <person name="Wieneger R.A.B."/>
            <person name="Wosten H.A.B."/>
            <person name="Martin F."/>
            <person name="Coutinho P.M."/>
            <person name="de Vries R."/>
            <person name="Martinez A.T."/>
            <person name="Klopp C."/>
            <person name="Pontarotti P."/>
            <person name="Henrissat B."/>
            <person name="Record E."/>
        </authorList>
    </citation>
    <scope>NUCLEOTIDE SEQUENCE [LARGE SCALE GENOMIC DNA]</scope>
    <source>
        <strain evidence="2">BRFM137</strain>
    </source>
</reference>
<dbReference type="HOGENOM" id="CLU_543076_0_0_1"/>
<name>A0A060SUB6_PYCCI</name>
<gene>
    <name evidence="2" type="ORF">BN946_scf184696.g15</name>
</gene>
<proteinExistence type="predicted"/>
<organism evidence="2 3">
    <name type="scientific">Pycnoporus cinnabarinus</name>
    <name type="common">Cinnabar-red polypore</name>
    <name type="synonym">Trametes cinnabarina</name>
    <dbReference type="NCBI Taxonomy" id="5643"/>
    <lineage>
        <taxon>Eukaryota</taxon>
        <taxon>Fungi</taxon>
        <taxon>Dikarya</taxon>
        <taxon>Basidiomycota</taxon>
        <taxon>Agaricomycotina</taxon>
        <taxon>Agaricomycetes</taxon>
        <taxon>Polyporales</taxon>
        <taxon>Polyporaceae</taxon>
        <taxon>Trametes</taxon>
    </lineage>
</organism>
<feature type="region of interest" description="Disordered" evidence="1">
    <location>
        <begin position="1"/>
        <end position="40"/>
    </location>
</feature>
<evidence type="ECO:0000313" key="2">
    <source>
        <dbReference type="EMBL" id="CDO76063.1"/>
    </source>
</evidence>
<dbReference type="OrthoDB" id="39175at2759"/>
<dbReference type="EMBL" id="CCBP010000333">
    <property type="protein sequence ID" value="CDO76063.1"/>
    <property type="molecule type" value="Genomic_DNA"/>
</dbReference>
<evidence type="ECO:0000256" key="1">
    <source>
        <dbReference type="SAM" id="MobiDB-lite"/>
    </source>
</evidence>
<protein>
    <recommendedName>
        <fullName evidence="4">Zn(2)-C6 fungal-type domain-containing protein</fullName>
    </recommendedName>
</protein>
<keyword evidence="3" id="KW-1185">Reference proteome</keyword>
<dbReference type="AlphaFoldDB" id="A0A060SUB6"/>
<evidence type="ECO:0000313" key="3">
    <source>
        <dbReference type="Proteomes" id="UP000029665"/>
    </source>
</evidence>